<dbReference type="EMBL" id="ML179168">
    <property type="protein sequence ID" value="THU96832.1"/>
    <property type="molecule type" value="Genomic_DNA"/>
</dbReference>
<dbReference type="AlphaFoldDB" id="A0A4S8M3T3"/>
<dbReference type="GO" id="GO:0009277">
    <property type="term" value="C:fungal-type cell wall"/>
    <property type="evidence" value="ECO:0007669"/>
    <property type="project" value="TreeGrafter"/>
</dbReference>
<dbReference type="PANTHER" id="PTHR20963:SF18">
    <property type="entry name" value="ACID PHOSPHATASE PHO11-RELATED"/>
    <property type="match status" value="1"/>
</dbReference>
<dbReference type="InterPro" id="IPR029033">
    <property type="entry name" value="His_PPase_superfam"/>
</dbReference>
<organism evidence="3 4">
    <name type="scientific">Dendrothele bispora (strain CBS 962.96)</name>
    <dbReference type="NCBI Taxonomy" id="1314807"/>
    <lineage>
        <taxon>Eukaryota</taxon>
        <taxon>Fungi</taxon>
        <taxon>Dikarya</taxon>
        <taxon>Basidiomycota</taxon>
        <taxon>Agaricomycotina</taxon>
        <taxon>Agaricomycetes</taxon>
        <taxon>Agaricomycetidae</taxon>
        <taxon>Agaricales</taxon>
        <taxon>Agaricales incertae sedis</taxon>
        <taxon>Dendrothele</taxon>
    </lineage>
</organism>
<dbReference type="Gene3D" id="3.40.50.1240">
    <property type="entry name" value="Phosphoglycerate mutase-like"/>
    <property type="match status" value="1"/>
</dbReference>
<evidence type="ECO:0000313" key="3">
    <source>
        <dbReference type="EMBL" id="THU96832.1"/>
    </source>
</evidence>
<proteinExistence type="predicted"/>
<keyword evidence="2" id="KW-0732">Signal</keyword>
<dbReference type="OrthoDB" id="6509975at2759"/>
<evidence type="ECO:0000256" key="1">
    <source>
        <dbReference type="ARBA" id="ARBA00022801"/>
    </source>
</evidence>
<feature type="chain" id="PRO_5020841980" evidence="2">
    <location>
        <begin position="28"/>
        <end position="266"/>
    </location>
</feature>
<dbReference type="GO" id="GO:0003993">
    <property type="term" value="F:acid phosphatase activity"/>
    <property type="evidence" value="ECO:0007669"/>
    <property type="project" value="TreeGrafter"/>
</dbReference>
<accession>A0A4S8M3T3</accession>
<sequence length="266" mass="29549">MHSEAFWRNLLSSSFVVLLVGASSVTAEQFNPLHHSGPASPYFAAPPLAGVPSTVPDGCVVDQAAWLLRHGSRYLLPGTRLFHRLGDSFCQVPKRYLHNSSLVNRCFCRTGAGEAFALGVKLRKRYGFTKGGENITVWSAGQQRVVDTATYFTRGYLSAGNYLTTPSLNRGTPPPTPLSLTPLHRPLPALLMTRHRGPAKSDLEWVGSGSDGYCPAYDGQWKRFINIERLSRRLIEKWWTGLIVLGRNDSEYDGYRSHARSLRVCV</sequence>
<dbReference type="Pfam" id="PF00328">
    <property type="entry name" value="His_Phos_2"/>
    <property type="match status" value="1"/>
</dbReference>
<dbReference type="Proteomes" id="UP000297245">
    <property type="component" value="Unassembled WGS sequence"/>
</dbReference>
<reference evidence="3 4" key="1">
    <citation type="journal article" date="2019" name="Nat. Ecol. Evol.">
        <title>Megaphylogeny resolves global patterns of mushroom evolution.</title>
        <authorList>
            <person name="Varga T."/>
            <person name="Krizsan K."/>
            <person name="Foldi C."/>
            <person name="Dima B."/>
            <person name="Sanchez-Garcia M."/>
            <person name="Sanchez-Ramirez S."/>
            <person name="Szollosi G.J."/>
            <person name="Szarkandi J.G."/>
            <person name="Papp V."/>
            <person name="Albert L."/>
            <person name="Andreopoulos W."/>
            <person name="Angelini C."/>
            <person name="Antonin V."/>
            <person name="Barry K.W."/>
            <person name="Bougher N.L."/>
            <person name="Buchanan P."/>
            <person name="Buyck B."/>
            <person name="Bense V."/>
            <person name="Catcheside P."/>
            <person name="Chovatia M."/>
            <person name="Cooper J."/>
            <person name="Damon W."/>
            <person name="Desjardin D."/>
            <person name="Finy P."/>
            <person name="Geml J."/>
            <person name="Haridas S."/>
            <person name="Hughes K."/>
            <person name="Justo A."/>
            <person name="Karasinski D."/>
            <person name="Kautmanova I."/>
            <person name="Kiss B."/>
            <person name="Kocsube S."/>
            <person name="Kotiranta H."/>
            <person name="LaButti K.M."/>
            <person name="Lechner B.E."/>
            <person name="Liimatainen K."/>
            <person name="Lipzen A."/>
            <person name="Lukacs Z."/>
            <person name="Mihaltcheva S."/>
            <person name="Morgado L.N."/>
            <person name="Niskanen T."/>
            <person name="Noordeloos M.E."/>
            <person name="Ohm R.A."/>
            <person name="Ortiz-Santana B."/>
            <person name="Ovrebo C."/>
            <person name="Racz N."/>
            <person name="Riley R."/>
            <person name="Savchenko A."/>
            <person name="Shiryaev A."/>
            <person name="Soop K."/>
            <person name="Spirin V."/>
            <person name="Szebenyi C."/>
            <person name="Tomsovsky M."/>
            <person name="Tulloss R.E."/>
            <person name="Uehling J."/>
            <person name="Grigoriev I.V."/>
            <person name="Vagvolgyi C."/>
            <person name="Papp T."/>
            <person name="Martin F.M."/>
            <person name="Miettinen O."/>
            <person name="Hibbett D.S."/>
            <person name="Nagy L.G."/>
        </authorList>
    </citation>
    <scope>NUCLEOTIDE SEQUENCE [LARGE SCALE GENOMIC DNA]</scope>
    <source>
        <strain evidence="3 4">CBS 962.96</strain>
    </source>
</reference>
<gene>
    <name evidence="3" type="ORF">K435DRAFT_797053</name>
</gene>
<feature type="signal peptide" evidence="2">
    <location>
        <begin position="1"/>
        <end position="27"/>
    </location>
</feature>
<keyword evidence="4" id="KW-1185">Reference proteome</keyword>
<name>A0A4S8M3T3_DENBC</name>
<evidence type="ECO:0000313" key="4">
    <source>
        <dbReference type="Proteomes" id="UP000297245"/>
    </source>
</evidence>
<dbReference type="SUPFAM" id="SSF53254">
    <property type="entry name" value="Phosphoglycerate mutase-like"/>
    <property type="match status" value="1"/>
</dbReference>
<protein>
    <submittedName>
        <fullName evidence="3">Phosphoglycerate mutase-like protein</fullName>
    </submittedName>
</protein>
<evidence type="ECO:0000256" key="2">
    <source>
        <dbReference type="SAM" id="SignalP"/>
    </source>
</evidence>
<dbReference type="InterPro" id="IPR000560">
    <property type="entry name" value="His_Pase_clade-2"/>
</dbReference>
<dbReference type="PANTHER" id="PTHR20963">
    <property type="entry name" value="MULTIPLE INOSITOL POLYPHOSPHATE PHOSPHATASE-RELATED"/>
    <property type="match status" value="1"/>
</dbReference>
<keyword evidence="1" id="KW-0378">Hydrolase</keyword>